<dbReference type="EMBL" id="CP000155">
    <property type="protein sequence ID" value="ABC33080.1"/>
    <property type="molecule type" value="Genomic_DNA"/>
</dbReference>
<dbReference type="KEGG" id="hch:HCH_06435"/>
<accession>Q2S8E4</accession>
<gene>
    <name evidence="1" type="ordered locus">HCH_06435</name>
</gene>
<protein>
    <submittedName>
        <fullName evidence="1">Uncharacterized protein</fullName>
    </submittedName>
</protein>
<evidence type="ECO:0000313" key="2">
    <source>
        <dbReference type="Proteomes" id="UP000000238"/>
    </source>
</evidence>
<keyword evidence="2" id="KW-1185">Reference proteome</keyword>
<organism evidence="1 2">
    <name type="scientific">Hahella chejuensis (strain KCTC 2396)</name>
    <dbReference type="NCBI Taxonomy" id="349521"/>
    <lineage>
        <taxon>Bacteria</taxon>
        <taxon>Pseudomonadati</taxon>
        <taxon>Pseudomonadota</taxon>
        <taxon>Gammaproteobacteria</taxon>
        <taxon>Oceanospirillales</taxon>
        <taxon>Hahellaceae</taxon>
        <taxon>Hahella</taxon>
    </lineage>
</organism>
<reference evidence="1 2" key="1">
    <citation type="journal article" date="2005" name="Nucleic Acids Res.">
        <title>Genomic blueprint of Hahella chejuensis, a marine microbe producing an algicidal agent.</title>
        <authorList>
            <person name="Jeong H."/>
            <person name="Yim J.H."/>
            <person name="Lee C."/>
            <person name="Choi S.-H."/>
            <person name="Park Y.K."/>
            <person name="Yoon S.H."/>
            <person name="Hur C.-G."/>
            <person name="Kang H.-Y."/>
            <person name="Kim D."/>
            <person name="Lee H.H."/>
            <person name="Park K.H."/>
            <person name="Park S.-H."/>
            <person name="Park H.-S."/>
            <person name="Lee H.K."/>
            <person name="Oh T.K."/>
            <person name="Kim J.F."/>
        </authorList>
    </citation>
    <scope>NUCLEOTIDE SEQUENCE [LARGE SCALE GENOMIC DNA]</scope>
    <source>
        <strain evidence="1 2">KCTC 2396</strain>
    </source>
</reference>
<dbReference type="STRING" id="349521.HCH_06435"/>
<dbReference type="AlphaFoldDB" id="Q2S8E4"/>
<evidence type="ECO:0000313" key="1">
    <source>
        <dbReference type="EMBL" id="ABC33080.1"/>
    </source>
</evidence>
<name>Q2S8E4_HAHCH</name>
<dbReference type="Proteomes" id="UP000000238">
    <property type="component" value="Chromosome"/>
</dbReference>
<proteinExistence type="predicted"/>
<sequence>MAAKPVDADNESRKDKQSLLIFIGFAPLVGSGRPELLSKDHIYTKNPF</sequence>
<dbReference type="HOGENOM" id="CLU_3153464_0_0_6"/>